<evidence type="ECO:0000313" key="2">
    <source>
        <dbReference type="Proteomes" id="UP001174315"/>
    </source>
</evidence>
<sequence>MSAPDYPYLTATLGDAAERLPPELAQPLEAAFAAAVDVPDPITLQGCLQRIRNGDGADGQPWRGPTLAPGQGMAMARADRAAAGLTTLLEIFHAAERVRVDGGDEQQIGDGTREGLLLACRGLAEYVELQLHAA</sequence>
<dbReference type="Proteomes" id="UP001174315">
    <property type="component" value="Unassembled WGS sequence"/>
</dbReference>
<dbReference type="RefSeq" id="WP_301868669.1">
    <property type="nucleotide sequence ID" value="NZ_JAUKNN010000003.1"/>
</dbReference>
<dbReference type="EMBL" id="JAUKNN010000003">
    <property type="protein sequence ID" value="MDN8668120.1"/>
    <property type="molecule type" value="Genomic_DNA"/>
</dbReference>
<evidence type="ECO:0000313" key="1">
    <source>
        <dbReference type="EMBL" id="MDN8668120.1"/>
    </source>
</evidence>
<organism evidence="1 2">
    <name type="scientific">Stenotrophomonas indicatrix</name>
    <dbReference type="NCBI Taxonomy" id="2045451"/>
    <lineage>
        <taxon>Bacteria</taxon>
        <taxon>Pseudomonadati</taxon>
        <taxon>Pseudomonadota</taxon>
        <taxon>Gammaproteobacteria</taxon>
        <taxon>Lysobacterales</taxon>
        <taxon>Lysobacteraceae</taxon>
        <taxon>Stenotrophomonas</taxon>
    </lineage>
</organism>
<name>A0ABT8Q8F0_9GAMM</name>
<proteinExistence type="predicted"/>
<keyword evidence="2" id="KW-1185">Reference proteome</keyword>
<reference evidence="1" key="1">
    <citation type="submission" date="2023-07" db="EMBL/GenBank/DDBJ databases">
        <title>Stenotrophomonas isolates from soil.</title>
        <authorList>
            <person name="Sharma V."/>
            <person name="Zur-Pinska J."/>
            <person name="Hay A.G."/>
        </authorList>
    </citation>
    <scope>NUCLEOTIDE SEQUENCE</scope>
    <source>
        <strain evidence="1">C2</strain>
    </source>
</reference>
<gene>
    <name evidence="1" type="ORF">Q0S36_02100</name>
</gene>
<comment type="caution">
    <text evidence="1">The sequence shown here is derived from an EMBL/GenBank/DDBJ whole genome shotgun (WGS) entry which is preliminary data.</text>
</comment>
<protein>
    <submittedName>
        <fullName evidence="1">Uncharacterized protein</fullName>
    </submittedName>
</protein>
<accession>A0ABT8Q8F0</accession>